<organism evidence="2 3">
    <name type="scientific">bacterium (Candidatus Gribaldobacteria) CG08_land_8_20_14_0_20_39_15</name>
    <dbReference type="NCBI Taxonomy" id="2014273"/>
    <lineage>
        <taxon>Bacteria</taxon>
        <taxon>Candidatus Gribaldobacteria</taxon>
    </lineage>
</organism>
<protein>
    <submittedName>
        <fullName evidence="2">Uncharacterized protein</fullName>
    </submittedName>
</protein>
<evidence type="ECO:0000313" key="3">
    <source>
        <dbReference type="Proteomes" id="UP000229784"/>
    </source>
</evidence>
<sequence>MDGEAEAVIQDIGDIMVDDALDEYNEETGKIDKELDDLQKEVEEKTNDIDIAITRSQIAER</sequence>
<evidence type="ECO:0000256" key="1">
    <source>
        <dbReference type="SAM" id="Coils"/>
    </source>
</evidence>
<name>A0A2M6XTY9_9BACT</name>
<dbReference type="Proteomes" id="UP000229784">
    <property type="component" value="Unassembled WGS sequence"/>
</dbReference>
<feature type="coiled-coil region" evidence="1">
    <location>
        <begin position="21"/>
        <end position="55"/>
    </location>
</feature>
<accession>A0A2M6XTY9</accession>
<comment type="caution">
    <text evidence="2">The sequence shown here is derived from an EMBL/GenBank/DDBJ whole genome shotgun (WGS) entry which is preliminary data.</text>
</comment>
<gene>
    <name evidence="2" type="ORF">COT20_02585</name>
</gene>
<proteinExistence type="predicted"/>
<keyword evidence="1" id="KW-0175">Coiled coil</keyword>
<reference evidence="3" key="1">
    <citation type="submission" date="2017-09" db="EMBL/GenBank/DDBJ databases">
        <title>Depth-based differentiation of microbial function through sediment-hosted aquifers and enrichment of novel symbionts in the deep terrestrial subsurface.</title>
        <authorList>
            <person name="Probst A.J."/>
            <person name="Ladd B."/>
            <person name="Jarett J.K."/>
            <person name="Geller-Mcgrath D.E."/>
            <person name="Sieber C.M.K."/>
            <person name="Emerson J.B."/>
            <person name="Anantharaman K."/>
            <person name="Thomas B.C."/>
            <person name="Malmstrom R."/>
            <person name="Stieglmeier M."/>
            <person name="Klingl A."/>
            <person name="Woyke T."/>
            <person name="Ryan C.M."/>
            <person name="Banfield J.F."/>
        </authorList>
    </citation>
    <scope>NUCLEOTIDE SEQUENCE [LARGE SCALE GENOMIC DNA]</scope>
</reference>
<dbReference type="EMBL" id="PEXQ01000063">
    <property type="protein sequence ID" value="PIU14680.1"/>
    <property type="molecule type" value="Genomic_DNA"/>
</dbReference>
<evidence type="ECO:0000313" key="2">
    <source>
        <dbReference type="EMBL" id="PIU14680.1"/>
    </source>
</evidence>
<dbReference type="AlphaFoldDB" id="A0A2M6XTY9"/>